<name>A0ABY7G3U4_MYAAR</name>
<keyword evidence="1" id="KW-1133">Transmembrane helix</keyword>
<feature type="transmembrane region" description="Helical" evidence="1">
    <location>
        <begin position="321"/>
        <end position="340"/>
    </location>
</feature>
<organism evidence="2 3">
    <name type="scientific">Mya arenaria</name>
    <name type="common">Soft-shell clam</name>
    <dbReference type="NCBI Taxonomy" id="6604"/>
    <lineage>
        <taxon>Eukaryota</taxon>
        <taxon>Metazoa</taxon>
        <taxon>Spiralia</taxon>
        <taxon>Lophotrochozoa</taxon>
        <taxon>Mollusca</taxon>
        <taxon>Bivalvia</taxon>
        <taxon>Autobranchia</taxon>
        <taxon>Heteroconchia</taxon>
        <taxon>Euheterodonta</taxon>
        <taxon>Imparidentia</taxon>
        <taxon>Neoheterodontei</taxon>
        <taxon>Myida</taxon>
        <taxon>Myoidea</taxon>
        <taxon>Myidae</taxon>
        <taxon>Mya</taxon>
    </lineage>
</organism>
<dbReference type="PANTHER" id="PTHR13715:SF99">
    <property type="entry name" value="INOSITOL 1,4,5-TRISPHOSPHATE RECEPTOR-LIKE PROTEIN A"/>
    <property type="match status" value="1"/>
</dbReference>
<feature type="transmembrane region" description="Helical" evidence="1">
    <location>
        <begin position="387"/>
        <end position="408"/>
    </location>
</feature>
<dbReference type="Proteomes" id="UP001164746">
    <property type="component" value="Chromosome 15"/>
</dbReference>
<accession>A0ABY7G3U4</accession>
<gene>
    <name evidence="2" type="ORF">MAR_013415</name>
</gene>
<protein>
    <submittedName>
        <fullName evidence="2">FMR1-like protein</fullName>
    </submittedName>
</protein>
<sequence length="461" mass="53429">MQDLQMKIDTDLQMRLCTDLQMKLGTDLQMKFGTAFQMKLGSDLQMKFGTALQMKLGTDFQMKFGTYLQIKFVTDLQKHFGSNLQMKFDRDLQMEFEVMEYLDIDVLVNTMTEAYMAYEESSREDEELDNLLQGVGFQYYHLIARKMDLDPSVTPILKTEDQVSAFDYYKGSTLSIEIVKDDIMQKMYFRVKDKKVLREEIKDKFKYEVDRTSPSNKIRDFMDWSSDIIKDIKYQRRVHANPVGRLLTKILPLNNMFMLIIFAIIMLIVFAITLWITFATTLTYLCFANSDLPVFCMLPLGNMVKLNQHHHVAKRQHAKSTLLIIFATTPTYLYLCFATQKMLMLPLNYMVMLITLAITMVVLVTWEADDTKPSYIPGYRFSGGSTAIYVLGGIHNLLSLAIFISYVVSNRPTFPSFADIVSVCRKKHEAEDESEGTWNDKQGESHLEMKAYGVKTIYYVK</sequence>
<dbReference type="PANTHER" id="PTHR13715">
    <property type="entry name" value="RYANODINE RECEPTOR AND IP3 RECEPTOR"/>
    <property type="match status" value="1"/>
</dbReference>
<evidence type="ECO:0000313" key="3">
    <source>
        <dbReference type="Proteomes" id="UP001164746"/>
    </source>
</evidence>
<evidence type="ECO:0000313" key="2">
    <source>
        <dbReference type="EMBL" id="WAR27711.1"/>
    </source>
</evidence>
<evidence type="ECO:0000256" key="1">
    <source>
        <dbReference type="SAM" id="Phobius"/>
    </source>
</evidence>
<keyword evidence="1" id="KW-0812">Transmembrane</keyword>
<keyword evidence="3" id="KW-1185">Reference proteome</keyword>
<keyword evidence="1" id="KW-0472">Membrane</keyword>
<dbReference type="EMBL" id="CP111026">
    <property type="protein sequence ID" value="WAR27711.1"/>
    <property type="molecule type" value="Genomic_DNA"/>
</dbReference>
<feature type="transmembrane region" description="Helical" evidence="1">
    <location>
        <begin position="256"/>
        <end position="276"/>
    </location>
</feature>
<reference evidence="2" key="1">
    <citation type="submission" date="2022-11" db="EMBL/GenBank/DDBJ databases">
        <title>Centuries of genome instability and evolution in soft-shell clam transmissible cancer (bioRxiv).</title>
        <authorList>
            <person name="Hart S.F.M."/>
            <person name="Yonemitsu M.A."/>
            <person name="Giersch R.M."/>
            <person name="Beal B.F."/>
            <person name="Arriagada G."/>
            <person name="Davis B.W."/>
            <person name="Ostrander E.A."/>
            <person name="Goff S.P."/>
            <person name="Metzger M.J."/>
        </authorList>
    </citation>
    <scope>NUCLEOTIDE SEQUENCE</scope>
    <source>
        <strain evidence="2">MELC-2E11</strain>
        <tissue evidence="2">Siphon/mantle</tissue>
    </source>
</reference>
<proteinExistence type="predicted"/>
<dbReference type="InterPro" id="IPR015925">
    <property type="entry name" value="Ryanodine_IP3_receptor"/>
</dbReference>
<feature type="transmembrane region" description="Helical" evidence="1">
    <location>
        <begin position="346"/>
        <end position="366"/>
    </location>
</feature>